<feature type="compositionally biased region" description="Low complexity" evidence="1">
    <location>
        <begin position="316"/>
        <end position="334"/>
    </location>
</feature>
<evidence type="ECO:0000256" key="1">
    <source>
        <dbReference type="SAM" id="MobiDB-lite"/>
    </source>
</evidence>
<accession>A0A2S5B4C5</accession>
<dbReference type="AlphaFoldDB" id="A0A2S5B4C5"/>
<sequence>MAQLRGDVLAKLLQAPVRAVRSGPVLQAVQPAVPATPRSLTHSQPSLLGPQSGLGATFSSEIAAAPFKSAPTASWLGDQSAQLSIDWQGFYADTHKDDYPGANGWDDANGPDSIDPARRFSPPMSDRSRSTAPSVQPNAKPESVPSGALAQSVAANRAPTRSSTPRVSASRVTRQTAKEPASGIALSRRSGRTATAGRQVIYAESDSSEAGETPGSDDDEDDGDSTFALNGNSDDSAGAPSSTTSLSSAVSARRKAVFQTGESGANPTRKGPGKRRIVSDDEQELSPISVAGKKRIRLEDASTDDSEDAGTFSDVPPGRQAAAACPAPARRASPPGLQAQLGAARVSVQTVAEQLAGIFSHVELPDLAPPRNLPVAPKERMFDRRSYLGGQEQGAINAGTAPEKIPVLGPDGNILVVNGKKKYKPGKTMYSSDCDYLTLQARSNACLPRADAYGQPIAIISDEEKCVLYKRTLSSGRQVETGSTKSHQGSSLFVSESGGKWHYRGLYDLAFDGTKQNAIVLPYGSGASARLKEEQPRLFEYIASRVTDPKAKVNYYRQLRLWGWKIPDVPKEIEYVIKPATATRKERKVAQPCQPITVETMWAELNSGDIKPRIPFLVLKCIGHRQEDFDIWAAKRTVGPLK</sequence>
<evidence type="ECO:0000313" key="2">
    <source>
        <dbReference type="EMBL" id="POY71633.1"/>
    </source>
</evidence>
<dbReference type="EMBL" id="PJQD01000075">
    <property type="protein sequence ID" value="POY71633.1"/>
    <property type="molecule type" value="Genomic_DNA"/>
</dbReference>
<comment type="caution">
    <text evidence="2">The sequence shown here is derived from an EMBL/GenBank/DDBJ whole genome shotgun (WGS) entry which is preliminary data.</text>
</comment>
<keyword evidence="3" id="KW-1185">Reference proteome</keyword>
<organism evidence="2 3">
    <name type="scientific">Rhodotorula taiwanensis</name>
    <dbReference type="NCBI Taxonomy" id="741276"/>
    <lineage>
        <taxon>Eukaryota</taxon>
        <taxon>Fungi</taxon>
        <taxon>Dikarya</taxon>
        <taxon>Basidiomycota</taxon>
        <taxon>Pucciniomycotina</taxon>
        <taxon>Microbotryomycetes</taxon>
        <taxon>Sporidiobolales</taxon>
        <taxon>Sporidiobolaceae</taxon>
        <taxon>Rhodotorula</taxon>
    </lineage>
</organism>
<feature type="compositionally biased region" description="Low complexity" evidence="1">
    <location>
        <begin position="236"/>
        <end position="251"/>
    </location>
</feature>
<feature type="region of interest" description="Disordered" evidence="1">
    <location>
        <begin position="101"/>
        <end position="334"/>
    </location>
</feature>
<dbReference type="Proteomes" id="UP000237144">
    <property type="component" value="Unassembled WGS sequence"/>
</dbReference>
<feature type="compositionally biased region" description="Polar residues" evidence="1">
    <location>
        <begin position="159"/>
        <end position="175"/>
    </location>
</feature>
<reference evidence="2 3" key="1">
    <citation type="journal article" date="2018" name="Front. Microbiol.">
        <title>Prospects for Fungal Bioremediation of Acidic Radioactive Waste Sites: Characterization and Genome Sequence of Rhodotorula taiwanensis MD1149.</title>
        <authorList>
            <person name="Tkavc R."/>
            <person name="Matrosova V.Y."/>
            <person name="Grichenko O.E."/>
            <person name="Gostincar C."/>
            <person name="Volpe R.P."/>
            <person name="Klimenkova P."/>
            <person name="Gaidamakova E.K."/>
            <person name="Zhou C.E."/>
            <person name="Stewart B.J."/>
            <person name="Lyman M.G."/>
            <person name="Malfatti S.A."/>
            <person name="Rubinfeld B."/>
            <person name="Courtot M."/>
            <person name="Singh J."/>
            <person name="Dalgard C.L."/>
            <person name="Hamilton T."/>
            <person name="Frey K.G."/>
            <person name="Gunde-Cimerman N."/>
            <person name="Dugan L."/>
            <person name="Daly M.J."/>
        </authorList>
    </citation>
    <scope>NUCLEOTIDE SEQUENCE [LARGE SCALE GENOMIC DNA]</scope>
    <source>
        <strain evidence="2 3">MD1149</strain>
    </source>
</reference>
<gene>
    <name evidence="2" type="ORF">BMF94_5327</name>
</gene>
<dbReference type="OrthoDB" id="2528211at2759"/>
<name>A0A2S5B4C5_9BASI</name>
<evidence type="ECO:0000313" key="3">
    <source>
        <dbReference type="Proteomes" id="UP000237144"/>
    </source>
</evidence>
<protein>
    <submittedName>
        <fullName evidence="2">Uncharacterized protein</fullName>
    </submittedName>
</protein>
<dbReference type="STRING" id="741276.A0A2S5B4C5"/>
<feature type="compositionally biased region" description="Acidic residues" evidence="1">
    <location>
        <begin position="215"/>
        <end position="224"/>
    </location>
</feature>
<proteinExistence type="predicted"/>